<evidence type="ECO:0008006" key="4">
    <source>
        <dbReference type="Google" id="ProtNLM"/>
    </source>
</evidence>
<feature type="chain" id="PRO_5036834426" description="Rhodanese domain-containing protein" evidence="1">
    <location>
        <begin position="20"/>
        <end position="877"/>
    </location>
</feature>
<feature type="signal peptide" evidence="1">
    <location>
        <begin position="1"/>
        <end position="19"/>
    </location>
</feature>
<dbReference type="EMBL" id="BMYJ01000001">
    <property type="protein sequence ID" value="GHC46423.1"/>
    <property type="molecule type" value="Genomic_DNA"/>
</dbReference>
<dbReference type="InterPro" id="IPR036873">
    <property type="entry name" value="Rhodanese-like_dom_sf"/>
</dbReference>
<sequence>MTRFFFAVSLLALGGPALADHETMLGPLAGVAETGITGSWSGSVEGEWFILRNDQDGAELVLSVNAGQAPDSGRVTQVNVAMQADEGTAATGIVFENPQAGAICVAEVTVGGSAVLFCNENGQSNTIANVTGVARMDGSDVLEVLEIPGAAQFSVNGQVIGEIAGSAALGADIGLMTYDRGQFAVADFAIFDVPAEGGGLGTGGQATGAGDPEVARIMGQPFADVVATKPVREGWSAYTQDGWFVLENAGAQNDTFGYVVDVGWADQNGRVSSVQGAFYPTEQMSAEDIASSTFGLMIQNRDNGNSCLGEITAQANAVLTCFVGSDVQEIGRLNGVAKMDGSDIVSLSEFPGSVQFQVNGQVLGQIDGHPAQGTEIGVVAYNPGRFFVSGFHVSNIQQQTGTGEVAAASGDGGGPLPMFDGESGRITSTYLGVLTGIFLHEFGHALIGELQLPSTGPEEDAVDIFSALRISSPGALDGGSAEANKINQDMALYAALQWYYSGMMAEQQGQSGVPWQDEHTADLKRFRNTYCVIYGGNPGLFGGIAEAVNMDERTLSRCGEEFTKQNRAWRTILAPHTRVSEYYPEGMLGRDAPGAKLVAQFEPSSRQVGNFVKTIIGDSGTFQGYLDGLSADYALPRDIPVIFKDCGELNAWYSPSEGSVTMCYDLIEYLIVMISDIEMGTQGGYAAGTAQQATGTGGTVSGQGNLGASTAPFVEGQAGGQTGGATGAQPFDELADMGVPVTRVLFPAPGRGPTPNGHATARIVTTEDVATLLTDDGQQWVLIDTRGEGQSLPGALIEPLAGRDGSLTDTFQANIDGWLNEVTGGNTGVHLIFFGNGPNDRSSYNGALRAAALGRYASVLWYRGGEEAWVANALPLE</sequence>
<keyword evidence="1" id="KW-0732">Signal</keyword>
<proteinExistence type="predicted"/>
<gene>
    <name evidence="2" type="ORF">GCM10007315_05140</name>
</gene>
<protein>
    <recommendedName>
        <fullName evidence="4">Rhodanese domain-containing protein</fullName>
    </recommendedName>
</protein>
<evidence type="ECO:0000256" key="1">
    <source>
        <dbReference type="SAM" id="SignalP"/>
    </source>
</evidence>
<dbReference type="SUPFAM" id="SSF52821">
    <property type="entry name" value="Rhodanese/Cell cycle control phosphatase"/>
    <property type="match status" value="1"/>
</dbReference>
<organism evidence="2 3">
    <name type="scientific">Neogemmobacter tilapiae</name>
    <dbReference type="NCBI Taxonomy" id="875041"/>
    <lineage>
        <taxon>Bacteria</taxon>
        <taxon>Pseudomonadati</taxon>
        <taxon>Pseudomonadota</taxon>
        <taxon>Alphaproteobacteria</taxon>
        <taxon>Rhodobacterales</taxon>
        <taxon>Paracoccaceae</taxon>
        <taxon>Neogemmobacter</taxon>
    </lineage>
</organism>
<dbReference type="AlphaFoldDB" id="A0A918TIF7"/>
<reference evidence="2" key="1">
    <citation type="journal article" date="2014" name="Int. J. Syst. Evol. Microbiol.">
        <title>Complete genome sequence of Corynebacterium casei LMG S-19264T (=DSM 44701T), isolated from a smear-ripened cheese.</title>
        <authorList>
            <consortium name="US DOE Joint Genome Institute (JGI-PGF)"/>
            <person name="Walter F."/>
            <person name="Albersmeier A."/>
            <person name="Kalinowski J."/>
            <person name="Ruckert C."/>
        </authorList>
    </citation>
    <scope>NUCLEOTIDE SEQUENCE</scope>
    <source>
        <strain evidence="2">KCTC 23310</strain>
    </source>
</reference>
<dbReference type="Proteomes" id="UP000638981">
    <property type="component" value="Unassembled WGS sequence"/>
</dbReference>
<dbReference type="RefSeq" id="WP_189410025.1">
    <property type="nucleotide sequence ID" value="NZ_BMYJ01000001.1"/>
</dbReference>
<dbReference type="InterPro" id="IPR025644">
    <property type="entry name" value="DUF4344"/>
</dbReference>
<comment type="caution">
    <text evidence="2">The sequence shown here is derived from an EMBL/GenBank/DDBJ whole genome shotgun (WGS) entry which is preliminary data.</text>
</comment>
<name>A0A918TIF7_9RHOB</name>
<dbReference type="Pfam" id="PF14247">
    <property type="entry name" value="DUF4344"/>
    <property type="match status" value="2"/>
</dbReference>
<accession>A0A918TIF7</accession>
<evidence type="ECO:0000313" key="2">
    <source>
        <dbReference type="EMBL" id="GHC46423.1"/>
    </source>
</evidence>
<keyword evidence="3" id="KW-1185">Reference proteome</keyword>
<evidence type="ECO:0000313" key="3">
    <source>
        <dbReference type="Proteomes" id="UP000638981"/>
    </source>
</evidence>
<reference evidence="2" key="2">
    <citation type="submission" date="2020-09" db="EMBL/GenBank/DDBJ databases">
        <authorList>
            <person name="Sun Q."/>
            <person name="Kim S."/>
        </authorList>
    </citation>
    <scope>NUCLEOTIDE SEQUENCE</scope>
    <source>
        <strain evidence="2">KCTC 23310</strain>
    </source>
</reference>